<dbReference type="Proteomes" id="UP000321261">
    <property type="component" value="Unassembled WGS sequence"/>
</dbReference>
<dbReference type="Gene3D" id="3.40.50.150">
    <property type="entry name" value="Vaccinia Virus protein VP39"/>
    <property type="match status" value="1"/>
</dbReference>
<keyword evidence="1" id="KW-0489">Methyltransferase</keyword>
<dbReference type="PIRSF" id="PIRSF017393">
    <property type="entry name" value="MTase_SAV2177"/>
    <property type="match status" value="1"/>
</dbReference>
<dbReference type="OrthoDB" id="5175904at2"/>
<protein>
    <submittedName>
        <fullName evidence="1">S-adenosyl methyltransferase</fullName>
    </submittedName>
</protein>
<name>A0A561T354_9PSEU</name>
<dbReference type="SUPFAM" id="SSF53335">
    <property type="entry name" value="S-adenosyl-L-methionine-dependent methyltransferases"/>
    <property type="match status" value="1"/>
</dbReference>
<dbReference type="Pfam" id="PF04672">
    <property type="entry name" value="Methyltransf_19"/>
    <property type="match status" value="1"/>
</dbReference>
<dbReference type="AlphaFoldDB" id="A0A561T354"/>
<evidence type="ECO:0000313" key="1">
    <source>
        <dbReference type="EMBL" id="TWF81544.1"/>
    </source>
</evidence>
<reference evidence="1 2" key="1">
    <citation type="submission" date="2019-06" db="EMBL/GenBank/DDBJ databases">
        <title>Sequencing the genomes of 1000 actinobacteria strains.</title>
        <authorList>
            <person name="Klenk H.-P."/>
        </authorList>
    </citation>
    <scope>NUCLEOTIDE SEQUENCE [LARGE SCALE GENOMIC DNA]</scope>
    <source>
        <strain evidence="1 2">DSM 45671</strain>
    </source>
</reference>
<dbReference type="EMBL" id="VIWU01000001">
    <property type="protein sequence ID" value="TWF81544.1"/>
    <property type="molecule type" value="Genomic_DNA"/>
</dbReference>
<gene>
    <name evidence="1" type="ORF">FHX44_117489</name>
</gene>
<keyword evidence="2" id="KW-1185">Reference proteome</keyword>
<proteinExistence type="predicted"/>
<dbReference type="GO" id="GO:0032259">
    <property type="term" value="P:methylation"/>
    <property type="evidence" value="ECO:0007669"/>
    <property type="project" value="UniProtKB-KW"/>
</dbReference>
<dbReference type="RefSeq" id="WP_147260018.1">
    <property type="nucleotide sequence ID" value="NZ_VIWU01000001.1"/>
</dbReference>
<dbReference type="GO" id="GO:0008168">
    <property type="term" value="F:methyltransferase activity"/>
    <property type="evidence" value="ECO:0007669"/>
    <property type="project" value="UniProtKB-KW"/>
</dbReference>
<evidence type="ECO:0000313" key="2">
    <source>
        <dbReference type="Proteomes" id="UP000321261"/>
    </source>
</evidence>
<accession>A0A561T354</accession>
<comment type="caution">
    <text evidence="1">The sequence shown here is derived from an EMBL/GenBank/DDBJ whole genome shotgun (WGS) entry which is preliminary data.</text>
</comment>
<dbReference type="InterPro" id="IPR029063">
    <property type="entry name" value="SAM-dependent_MTases_sf"/>
</dbReference>
<keyword evidence="1" id="KW-0808">Transferase</keyword>
<organism evidence="1 2">
    <name type="scientific">Pseudonocardia hierapolitana</name>
    <dbReference type="NCBI Taxonomy" id="1128676"/>
    <lineage>
        <taxon>Bacteria</taxon>
        <taxon>Bacillati</taxon>
        <taxon>Actinomycetota</taxon>
        <taxon>Actinomycetes</taxon>
        <taxon>Pseudonocardiales</taxon>
        <taxon>Pseudonocardiaceae</taxon>
        <taxon>Pseudonocardia</taxon>
    </lineage>
</organism>
<dbReference type="InterPro" id="IPR006764">
    <property type="entry name" value="SAM_dep_MeTrfase_SAV2177_type"/>
</dbReference>
<sequence length="271" mass="29571">MAEPREDLDLHTDRAHGARIYDYVLGGKDNYTLDREAAEAAMRAWPGLRTSMRSNRAFMQRVGRFLAGECGIRQFLDIGTGIPTSPNLHEVVQETAPDARIVYTDNDPIVLAHARALMASTPQGRTAYVHADLRDPAAILAAPQLRAALDLDRPVALLAIAVLHFIADDDEARTVLGKLVEALPSGSYLAVSTGTADFDPEPLAGVVRAYEANGEVMKLRNHAQVERFFDGLELLEPGVVQAHKWRPDGIARGLVKKDTDVAMYAGVARKP</sequence>